<name>A0ABP9FTE1_9SPHI</name>
<comment type="caution">
    <text evidence="2">The sequence shown here is derived from an EMBL/GenBank/DDBJ whole genome shotgun (WGS) entry which is preliminary data.</text>
</comment>
<sequence length="333" mass="36135">MQLKKYHTGSISNCSFLVTGGAGFIGSHLAAYLLAHGAGKVRVLDNFSTGSKANVAPFVQNASFELLKGDIRDADTCERAMQGIDYVLHEAALGSVPRSITDPATTNDVNITGFLNILTAAKEAGVKRMVYAASSSTYGDSKELPKVEEHIGKPLSPYAVTKYVNELYAGVFAKVYGFNTIGLRYFNVFGPGQNPAGPYAAVIPLFMKAALTNQSPKINGDGLTSRDFTFVDNVIQANIKALFKDEISGHEVFNIACGSRTTLNELWRYITDCAGINTTAVYGDERSGDVRHSLASIQKAADILGYIPEVPVQQGLNITYQWYKMQYDVHHPV</sequence>
<dbReference type="Proteomes" id="UP001501436">
    <property type="component" value="Unassembled WGS sequence"/>
</dbReference>
<dbReference type="InterPro" id="IPR036291">
    <property type="entry name" value="NAD(P)-bd_dom_sf"/>
</dbReference>
<dbReference type="SUPFAM" id="SSF51735">
    <property type="entry name" value="NAD(P)-binding Rossmann-fold domains"/>
    <property type="match status" value="1"/>
</dbReference>
<organism evidence="2 3">
    <name type="scientific">Mucilaginibacter defluvii</name>
    <dbReference type="NCBI Taxonomy" id="1196019"/>
    <lineage>
        <taxon>Bacteria</taxon>
        <taxon>Pseudomonadati</taxon>
        <taxon>Bacteroidota</taxon>
        <taxon>Sphingobacteriia</taxon>
        <taxon>Sphingobacteriales</taxon>
        <taxon>Sphingobacteriaceae</taxon>
        <taxon>Mucilaginibacter</taxon>
    </lineage>
</organism>
<reference evidence="3" key="1">
    <citation type="journal article" date="2019" name="Int. J. Syst. Evol. Microbiol.">
        <title>The Global Catalogue of Microorganisms (GCM) 10K type strain sequencing project: providing services to taxonomists for standard genome sequencing and annotation.</title>
        <authorList>
            <consortium name="The Broad Institute Genomics Platform"/>
            <consortium name="The Broad Institute Genome Sequencing Center for Infectious Disease"/>
            <person name="Wu L."/>
            <person name="Ma J."/>
        </authorList>
    </citation>
    <scope>NUCLEOTIDE SEQUENCE [LARGE SCALE GENOMIC DNA]</scope>
    <source>
        <strain evidence="3">JCM 18283</strain>
    </source>
</reference>
<dbReference type="Pfam" id="PF01370">
    <property type="entry name" value="Epimerase"/>
    <property type="match status" value="1"/>
</dbReference>
<dbReference type="RefSeq" id="WP_345330277.1">
    <property type="nucleotide sequence ID" value="NZ_BAABJI010000002.1"/>
</dbReference>
<feature type="domain" description="NAD-dependent epimerase/dehydratase" evidence="1">
    <location>
        <begin position="17"/>
        <end position="256"/>
    </location>
</feature>
<evidence type="ECO:0000313" key="2">
    <source>
        <dbReference type="EMBL" id="GAA4912146.1"/>
    </source>
</evidence>
<dbReference type="CDD" id="cd05256">
    <property type="entry name" value="UDP_AE_SDR_e"/>
    <property type="match status" value="1"/>
</dbReference>
<dbReference type="Gene3D" id="3.40.50.720">
    <property type="entry name" value="NAD(P)-binding Rossmann-like Domain"/>
    <property type="match status" value="1"/>
</dbReference>
<accession>A0ABP9FTE1</accession>
<dbReference type="EMBL" id="BAABJI010000002">
    <property type="protein sequence ID" value="GAA4912146.1"/>
    <property type="molecule type" value="Genomic_DNA"/>
</dbReference>
<protein>
    <submittedName>
        <fullName evidence="2">SDR family oxidoreductase</fullName>
    </submittedName>
</protein>
<dbReference type="InterPro" id="IPR001509">
    <property type="entry name" value="Epimerase_deHydtase"/>
</dbReference>
<keyword evidence="3" id="KW-1185">Reference proteome</keyword>
<evidence type="ECO:0000259" key="1">
    <source>
        <dbReference type="Pfam" id="PF01370"/>
    </source>
</evidence>
<gene>
    <name evidence="2" type="ORF">GCM10023313_13980</name>
</gene>
<dbReference type="InterPro" id="IPR050177">
    <property type="entry name" value="Lipid_A_modif_metabolic_enz"/>
</dbReference>
<evidence type="ECO:0000313" key="3">
    <source>
        <dbReference type="Proteomes" id="UP001501436"/>
    </source>
</evidence>
<dbReference type="Gene3D" id="3.90.25.10">
    <property type="entry name" value="UDP-galactose 4-epimerase, domain 1"/>
    <property type="match status" value="1"/>
</dbReference>
<dbReference type="PANTHER" id="PTHR43245">
    <property type="entry name" value="BIFUNCTIONAL POLYMYXIN RESISTANCE PROTEIN ARNA"/>
    <property type="match status" value="1"/>
</dbReference>
<dbReference type="PRINTS" id="PR01713">
    <property type="entry name" value="NUCEPIMERASE"/>
</dbReference>
<dbReference type="PANTHER" id="PTHR43245:SF13">
    <property type="entry name" value="UDP-D-APIOSE_UDP-D-XYLOSE SYNTHASE 2"/>
    <property type="match status" value="1"/>
</dbReference>
<proteinExistence type="predicted"/>